<evidence type="ECO:0000256" key="2">
    <source>
        <dbReference type="ARBA" id="ARBA00022741"/>
    </source>
</evidence>
<dbReference type="GO" id="GO:0015631">
    <property type="term" value="F:tubulin binding"/>
    <property type="evidence" value="ECO:0007669"/>
    <property type="project" value="TreeGrafter"/>
</dbReference>
<dbReference type="Pfam" id="PF03133">
    <property type="entry name" value="TTL"/>
    <property type="match status" value="1"/>
</dbReference>
<dbReference type="GO" id="GO:0000226">
    <property type="term" value="P:microtubule cytoskeleton organization"/>
    <property type="evidence" value="ECO:0007669"/>
    <property type="project" value="TreeGrafter"/>
</dbReference>
<dbReference type="InterPro" id="IPR004344">
    <property type="entry name" value="TTL/TTLL_fam"/>
</dbReference>
<dbReference type="GO" id="GO:0036064">
    <property type="term" value="C:ciliary basal body"/>
    <property type="evidence" value="ECO:0007669"/>
    <property type="project" value="TreeGrafter"/>
</dbReference>
<organism evidence="4 5">
    <name type="scientific">Brachionus calyciflorus</name>
    <dbReference type="NCBI Taxonomy" id="104777"/>
    <lineage>
        <taxon>Eukaryota</taxon>
        <taxon>Metazoa</taxon>
        <taxon>Spiralia</taxon>
        <taxon>Gnathifera</taxon>
        <taxon>Rotifera</taxon>
        <taxon>Eurotatoria</taxon>
        <taxon>Monogononta</taxon>
        <taxon>Pseudotrocha</taxon>
        <taxon>Ploima</taxon>
        <taxon>Brachionidae</taxon>
        <taxon>Brachionus</taxon>
    </lineage>
</organism>
<keyword evidence="5" id="KW-1185">Reference proteome</keyword>
<dbReference type="PANTHER" id="PTHR12241">
    <property type="entry name" value="TUBULIN POLYGLUTAMYLASE"/>
    <property type="match status" value="1"/>
</dbReference>
<name>A0A813UR81_9BILA</name>
<accession>A0A813UR81</accession>
<keyword evidence="3" id="KW-0067">ATP-binding</keyword>
<keyword evidence="1" id="KW-0436">Ligase</keyword>
<reference evidence="4" key="1">
    <citation type="submission" date="2021-02" db="EMBL/GenBank/DDBJ databases">
        <authorList>
            <person name="Nowell W R."/>
        </authorList>
    </citation>
    <scope>NUCLEOTIDE SEQUENCE</scope>
    <source>
        <strain evidence="4">Ploen Becks lab</strain>
    </source>
</reference>
<evidence type="ECO:0000256" key="1">
    <source>
        <dbReference type="ARBA" id="ARBA00022598"/>
    </source>
</evidence>
<sequence length="378" mass="44160">MIIGFDILLKEDLKPVLLEVNCNPSLRIDFESETPDGQIKTLPSPIDVEIKKPLVLETLRLACPKKKLEQIERLKKEEEQVQRSALYRQNLVKHRIEQRSLSSIQSKKINFNKMPLLSKPSESYIKKLKASTSNTPDLKSNLNQTESSGSTTSILTSNFMNSSSTIISSNNSSSKTSQCLRNIFPNNNLRRQYNHLFIQDNIADLFIFFTMYNNYKLMTHGEFRLFVKSCNISNRQLSSDNLDIIFYDLSKKWDMYNTKKRFYDEEQNPIIGLCYQGFVECFIKLSRLIFTNEQTLEQCVRSFISYCKIILLQKGFKTSQFYSLDLNKIENNFLFNKLDNLKLRLIKRNEYQTSDFESPTNLLKTKKSIFPIFFDTMA</sequence>
<keyword evidence="2" id="KW-0547">Nucleotide-binding</keyword>
<protein>
    <submittedName>
        <fullName evidence="4">Uncharacterized protein</fullName>
    </submittedName>
</protein>
<dbReference type="AlphaFoldDB" id="A0A813UR81"/>
<dbReference type="OrthoDB" id="202825at2759"/>
<dbReference type="PANTHER" id="PTHR12241:SF154">
    <property type="entry name" value="TUBULIN POLYGLUTAMYLASE TTLL11"/>
    <property type="match status" value="1"/>
</dbReference>
<proteinExistence type="predicted"/>
<evidence type="ECO:0000256" key="3">
    <source>
        <dbReference type="ARBA" id="ARBA00022840"/>
    </source>
</evidence>
<gene>
    <name evidence="4" type="ORF">OXX778_LOCUS7976</name>
</gene>
<dbReference type="EMBL" id="CAJNOC010001062">
    <property type="protein sequence ID" value="CAF0831238.1"/>
    <property type="molecule type" value="Genomic_DNA"/>
</dbReference>
<evidence type="ECO:0000313" key="4">
    <source>
        <dbReference type="EMBL" id="CAF0831238.1"/>
    </source>
</evidence>
<dbReference type="GO" id="GO:0005524">
    <property type="term" value="F:ATP binding"/>
    <property type="evidence" value="ECO:0007669"/>
    <property type="project" value="UniProtKB-KW"/>
</dbReference>
<dbReference type="Proteomes" id="UP000663879">
    <property type="component" value="Unassembled WGS sequence"/>
</dbReference>
<evidence type="ECO:0000313" key="5">
    <source>
        <dbReference type="Proteomes" id="UP000663879"/>
    </source>
</evidence>
<comment type="caution">
    <text evidence="4">The sequence shown here is derived from an EMBL/GenBank/DDBJ whole genome shotgun (WGS) entry which is preliminary data.</text>
</comment>
<dbReference type="Gene3D" id="3.30.470.20">
    <property type="entry name" value="ATP-grasp fold, B domain"/>
    <property type="match status" value="1"/>
</dbReference>
<dbReference type="GO" id="GO:0070740">
    <property type="term" value="F:tubulin-glutamic acid ligase activity"/>
    <property type="evidence" value="ECO:0007669"/>
    <property type="project" value="TreeGrafter"/>
</dbReference>